<comment type="catalytic activity">
    <reaction evidence="4">
        <text>an N-acyl-L-alpha-aminoacyl-tRNA + H2O = an N-acyl-L-amino acid + a tRNA + H(+)</text>
        <dbReference type="Rhea" id="RHEA:54448"/>
        <dbReference type="Rhea" id="RHEA-COMP:10123"/>
        <dbReference type="Rhea" id="RHEA-COMP:13883"/>
        <dbReference type="ChEBI" id="CHEBI:15377"/>
        <dbReference type="ChEBI" id="CHEBI:15378"/>
        <dbReference type="ChEBI" id="CHEBI:59874"/>
        <dbReference type="ChEBI" id="CHEBI:78442"/>
        <dbReference type="ChEBI" id="CHEBI:138191"/>
        <dbReference type="EC" id="3.1.1.29"/>
    </reaction>
</comment>
<dbReference type="InterPro" id="IPR002833">
    <property type="entry name" value="PTH2"/>
</dbReference>
<evidence type="ECO:0000256" key="4">
    <source>
        <dbReference type="ARBA" id="ARBA00048707"/>
    </source>
</evidence>
<dbReference type="Gene3D" id="3.40.1490.10">
    <property type="entry name" value="Bit1"/>
    <property type="match status" value="1"/>
</dbReference>
<dbReference type="InterPro" id="IPR023476">
    <property type="entry name" value="Pep_tRNA_hydro_II_dom_sf"/>
</dbReference>
<dbReference type="GO" id="GO:0005829">
    <property type="term" value="C:cytosol"/>
    <property type="evidence" value="ECO:0007669"/>
    <property type="project" value="TreeGrafter"/>
</dbReference>
<dbReference type="SUPFAM" id="SSF46934">
    <property type="entry name" value="UBA-like"/>
    <property type="match status" value="1"/>
</dbReference>
<dbReference type="GO" id="GO:0004045">
    <property type="term" value="F:peptidyl-tRNA hydrolase activity"/>
    <property type="evidence" value="ECO:0007669"/>
    <property type="project" value="UniProtKB-EC"/>
</dbReference>
<reference evidence="6" key="1">
    <citation type="journal article" date="2020" name="J. Eukaryot. Microbiol.">
        <title>De novo Sequencing, Assembly and Annotation of the Transcriptome for the Free-Living Testate Amoeba Arcella intermedia.</title>
        <authorList>
            <person name="Ribeiro G.M."/>
            <person name="Porfirio-Sousa A.L."/>
            <person name="Maurer-Alcala X.X."/>
            <person name="Katz L.A."/>
            <person name="Lahr D.J.G."/>
        </authorList>
    </citation>
    <scope>NUCLEOTIDE SEQUENCE</scope>
</reference>
<evidence type="ECO:0000313" key="6">
    <source>
        <dbReference type="EMBL" id="NDV39186.1"/>
    </source>
</evidence>
<proteinExistence type="inferred from homology"/>
<evidence type="ECO:0000256" key="1">
    <source>
        <dbReference type="ARBA" id="ARBA00013260"/>
    </source>
</evidence>
<evidence type="ECO:0000256" key="3">
    <source>
        <dbReference type="ARBA" id="ARBA00038050"/>
    </source>
</evidence>
<dbReference type="InterPro" id="IPR009060">
    <property type="entry name" value="UBA-like_sf"/>
</dbReference>
<dbReference type="Gene3D" id="1.10.8.10">
    <property type="entry name" value="DNA helicase RuvA subunit, C-terminal domain"/>
    <property type="match status" value="1"/>
</dbReference>
<feature type="domain" description="UBA" evidence="5">
    <location>
        <begin position="1"/>
        <end position="39"/>
    </location>
</feature>
<organism evidence="6">
    <name type="scientific">Arcella intermedia</name>
    <dbReference type="NCBI Taxonomy" id="1963864"/>
    <lineage>
        <taxon>Eukaryota</taxon>
        <taxon>Amoebozoa</taxon>
        <taxon>Tubulinea</taxon>
        <taxon>Elardia</taxon>
        <taxon>Arcellinida</taxon>
        <taxon>Sphaerothecina</taxon>
        <taxon>Arcellidae</taxon>
        <taxon>Arcella</taxon>
    </lineage>
</organism>
<protein>
    <recommendedName>
        <fullName evidence="1">peptidyl-tRNA hydrolase</fullName>
        <ecNumber evidence="1">3.1.1.29</ecNumber>
    </recommendedName>
</protein>
<dbReference type="Pfam" id="PF01981">
    <property type="entry name" value="PTH2"/>
    <property type="match status" value="1"/>
</dbReference>
<dbReference type="InterPro" id="IPR015940">
    <property type="entry name" value="UBA"/>
</dbReference>
<dbReference type="Pfam" id="PF22562">
    <property type="entry name" value="UBA_7"/>
    <property type="match status" value="1"/>
</dbReference>
<evidence type="ECO:0000256" key="2">
    <source>
        <dbReference type="ARBA" id="ARBA00022801"/>
    </source>
</evidence>
<evidence type="ECO:0000259" key="5">
    <source>
        <dbReference type="Pfam" id="PF22562"/>
    </source>
</evidence>
<dbReference type="SUPFAM" id="SSF102462">
    <property type="entry name" value="Peptidyl-tRNA hydrolase II"/>
    <property type="match status" value="1"/>
</dbReference>
<dbReference type="PANTHER" id="PTHR12649:SF11">
    <property type="entry name" value="PEPTIDYL-TRNA HYDROLASE 2, MITOCHONDRIAL"/>
    <property type="match status" value="1"/>
</dbReference>
<dbReference type="AlphaFoldDB" id="A0A6B2LQ80"/>
<accession>A0A6B2LQ80</accession>
<keyword evidence="2" id="KW-0378">Hydrolase</keyword>
<name>A0A6B2LQ80_9EUKA</name>
<dbReference type="PANTHER" id="PTHR12649">
    <property type="entry name" value="PEPTIDYL-TRNA HYDROLASE 2"/>
    <property type="match status" value="1"/>
</dbReference>
<dbReference type="EC" id="3.1.1.29" evidence="1"/>
<sequence length="121" mass="13576">MTEMGFNELPSKKGLLMTANRSIEDAIAWIMDHESDPDLYLPLEKLNPQDLPFLREEPEPSQMMSSEYKVVFCVRTDINMSTGKIAAQCAHAAIGENQRTIHSQQVSGTPLFNLFQGFTKG</sequence>
<comment type="similarity">
    <text evidence="3">Belongs to the PTH2 family.</text>
</comment>
<dbReference type="EMBL" id="GIBP01010217">
    <property type="protein sequence ID" value="NDV39186.1"/>
    <property type="molecule type" value="Transcribed_RNA"/>
</dbReference>